<name>A0ABD2AMH4_VESMC</name>
<dbReference type="Proteomes" id="UP001607303">
    <property type="component" value="Unassembled WGS sequence"/>
</dbReference>
<sequence>MIAKRKGRSYATANTTTIVKPEGNWLESRICTCVFGLSFPVEREIDFYTQTLTTKTPICSSSRMNPQDPMASSPEKRKFKIESSGIRFGGNKRSPALLLGIYVGLLKFYLSDRYEQGRVSIRARLSGLEVTLSYSFFVSTTINEFGIRSKRILVTRGEVEGAEKRKVGVRKSGGNLKGLRRKDQVDSTGNTTMMNLRFNVLEQNPTCAPIRAECVLSMIESLLPDRNSPDSSAGSMIPVMLCGVVRVVRGGHRSILCDELLSLGATRNEEADRLPNETRLSLLLESKGLFEGSKVTSAKERDNGPTITESE</sequence>
<gene>
    <name evidence="1" type="ORF">V1477_020632</name>
</gene>
<evidence type="ECO:0000313" key="1">
    <source>
        <dbReference type="EMBL" id="KAL2721812.1"/>
    </source>
</evidence>
<dbReference type="EMBL" id="JAYRBN010000116">
    <property type="protein sequence ID" value="KAL2721812.1"/>
    <property type="molecule type" value="Genomic_DNA"/>
</dbReference>
<proteinExistence type="predicted"/>
<comment type="caution">
    <text evidence="1">The sequence shown here is derived from an EMBL/GenBank/DDBJ whole genome shotgun (WGS) entry which is preliminary data.</text>
</comment>
<accession>A0ABD2AMH4</accession>
<dbReference type="AlphaFoldDB" id="A0ABD2AMH4"/>
<protein>
    <submittedName>
        <fullName evidence="1">Uncharacterized protein</fullName>
    </submittedName>
</protein>
<organism evidence="1 2">
    <name type="scientific">Vespula maculifrons</name>
    <name type="common">Eastern yellow jacket</name>
    <name type="synonym">Wasp</name>
    <dbReference type="NCBI Taxonomy" id="7453"/>
    <lineage>
        <taxon>Eukaryota</taxon>
        <taxon>Metazoa</taxon>
        <taxon>Ecdysozoa</taxon>
        <taxon>Arthropoda</taxon>
        <taxon>Hexapoda</taxon>
        <taxon>Insecta</taxon>
        <taxon>Pterygota</taxon>
        <taxon>Neoptera</taxon>
        <taxon>Endopterygota</taxon>
        <taxon>Hymenoptera</taxon>
        <taxon>Apocrita</taxon>
        <taxon>Aculeata</taxon>
        <taxon>Vespoidea</taxon>
        <taxon>Vespidae</taxon>
        <taxon>Vespinae</taxon>
        <taxon>Vespula</taxon>
    </lineage>
</organism>
<keyword evidence="2" id="KW-1185">Reference proteome</keyword>
<evidence type="ECO:0000313" key="2">
    <source>
        <dbReference type="Proteomes" id="UP001607303"/>
    </source>
</evidence>
<reference evidence="1 2" key="1">
    <citation type="journal article" date="2024" name="Ann. Entomol. Soc. Am.">
        <title>Genomic analyses of the southern and eastern yellowjacket wasps (Hymenoptera: Vespidae) reveal evolutionary signatures of social life.</title>
        <authorList>
            <person name="Catto M.A."/>
            <person name="Caine P.B."/>
            <person name="Orr S.E."/>
            <person name="Hunt B.G."/>
            <person name="Goodisman M.A.D."/>
        </authorList>
    </citation>
    <scope>NUCLEOTIDE SEQUENCE [LARGE SCALE GENOMIC DNA]</scope>
    <source>
        <strain evidence="1">232</strain>
        <tissue evidence="1">Head and thorax</tissue>
    </source>
</reference>